<protein>
    <submittedName>
        <fullName evidence="1">Uncharacterized protein</fullName>
    </submittedName>
</protein>
<dbReference type="Proteomes" id="UP000187194">
    <property type="component" value="Unassembled WGS sequence"/>
</dbReference>
<reference evidence="1 2" key="1">
    <citation type="submission" date="2017-01" db="EMBL/GenBank/DDBJ databases">
        <title>Phylogeographic, genomic and meropenem susceptibility analysis of Burkholderia ubonensis.</title>
        <authorList>
            <person name="Price E.P."/>
            <person name="Sarovich D.S."/>
            <person name="Webb J.R."/>
            <person name="Hall C.M."/>
            <person name="Sahl J.W."/>
            <person name="Kaestli M."/>
            <person name="Mayo M."/>
            <person name="Harrington G."/>
            <person name="Baker A.L."/>
            <person name="Sidak-Loftis L.C."/>
            <person name="Lummis M."/>
            <person name="Schupp J.M."/>
            <person name="Gillece J.D."/>
            <person name="Tuanyok A."/>
            <person name="Warner J."/>
            <person name="Busch J.D."/>
            <person name="Keim P."/>
            <person name="Currie B.J."/>
            <person name="Wagner D.M."/>
        </authorList>
    </citation>
    <scope>NUCLEOTIDE SEQUENCE [LARGE SCALE GENOMIC DNA]</scope>
    <source>
        <strain evidence="1 2">A21</strain>
    </source>
</reference>
<dbReference type="EMBL" id="MTJZ01000056">
    <property type="protein sequence ID" value="OMG70460.1"/>
    <property type="molecule type" value="Genomic_DNA"/>
</dbReference>
<evidence type="ECO:0000313" key="1">
    <source>
        <dbReference type="EMBL" id="OMG70460.1"/>
    </source>
</evidence>
<dbReference type="AlphaFoldDB" id="A0A1R1J5A0"/>
<evidence type="ECO:0000313" key="2">
    <source>
        <dbReference type="Proteomes" id="UP000187194"/>
    </source>
</evidence>
<name>A0A1R1J5A0_9BURK</name>
<proteinExistence type="predicted"/>
<accession>A0A1R1J5A0</accession>
<sequence length="77" mass="8762">MNGAVNRLIQLNFPYEWSAVVTAKRKELHGVELKPRTIIRPKVEVKASTATEKSDVLRAARKVISEHRDVLIALKDR</sequence>
<gene>
    <name evidence="1" type="ORF">BW685_26245</name>
</gene>
<organism evidence="1 2">
    <name type="scientific">Burkholderia ubonensis</name>
    <dbReference type="NCBI Taxonomy" id="101571"/>
    <lineage>
        <taxon>Bacteria</taxon>
        <taxon>Pseudomonadati</taxon>
        <taxon>Pseudomonadota</taxon>
        <taxon>Betaproteobacteria</taxon>
        <taxon>Burkholderiales</taxon>
        <taxon>Burkholderiaceae</taxon>
        <taxon>Burkholderia</taxon>
        <taxon>Burkholderia cepacia complex</taxon>
    </lineage>
</organism>
<comment type="caution">
    <text evidence="1">The sequence shown here is derived from an EMBL/GenBank/DDBJ whole genome shotgun (WGS) entry which is preliminary data.</text>
</comment>